<dbReference type="Pfam" id="PF26563">
    <property type="entry name" value="Rv3660c_N"/>
    <property type="match status" value="1"/>
</dbReference>
<evidence type="ECO:0000256" key="1">
    <source>
        <dbReference type="SAM" id="MobiDB-lite"/>
    </source>
</evidence>
<dbReference type="EMBL" id="BMJI01000001">
    <property type="protein sequence ID" value="GGC80960.1"/>
    <property type="molecule type" value="Genomic_DNA"/>
</dbReference>
<evidence type="ECO:0000313" key="4">
    <source>
        <dbReference type="Proteomes" id="UP000597761"/>
    </source>
</evidence>
<gene>
    <name evidence="3" type="ORF">GCM10011512_04660</name>
</gene>
<proteinExistence type="predicted"/>
<dbReference type="InterPro" id="IPR059050">
    <property type="entry name" value="Rv3660c_N"/>
</dbReference>
<accession>A0ABQ1NNF9</accession>
<reference evidence="4" key="1">
    <citation type="journal article" date="2019" name="Int. J. Syst. Evol. Microbiol.">
        <title>The Global Catalogue of Microorganisms (GCM) 10K type strain sequencing project: providing services to taxonomists for standard genome sequencing and annotation.</title>
        <authorList>
            <consortium name="The Broad Institute Genomics Platform"/>
            <consortium name="The Broad Institute Genome Sequencing Center for Infectious Disease"/>
            <person name="Wu L."/>
            <person name="Ma J."/>
        </authorList>
    </citation>
    <scope>NUCLEOTIDE SEQUENCE [LARGE SCALE GENOMIC DNA]</scope>
    <source>
        <strain evidence="4">CGMCC 1.15480</strain>
    </source>
</reference>
<comment type="caution">
    <text evidence="3">The sequence shown here is derived from an EMBL/GenBank/DDBJ whole genome shotgun (WGS) entry which is preliminary data.</text>
</comment>
<evidence type="ECO:0000313" key="3">
    <source>
        <dbReference type="EMBL" id="GGC80960.1"/>
    </source>
</evidence>
<keyword evidence="4" id="KW-1185">Reference proteome</keyword>
<feature type="region of interest" description="Disordered" evidence="1">
    <location>
        <begin position="24"/>
        <end position="77"/>
    </location>
</feature>
<feature type="compositionally biased region" description="Polar residues" evidence="1">
    <location>
        <begin position="58"/>
        <end position="68"/>
    </location>
</feature>
<feature type="domain" description="Rv3660c-like CheY-like N-terminal" evidence="2">
    <location>
        <begin position="84"/>
        <end position="199"/>
    </location>
</feature>
<sequence length="443" mass="44786">MGLSPAGRAAVAAGTVAGARWGMALTSASTRESRRDARHRTRDGTGDRTADPAAAGGTASSVPRSGTSAGWVPPPASSGVVAVTGSDLLRTEIERVASAAGRPVTLVSSADEPAASAVLGAAAVVLLGSDVALAGLHHHRDREGPDRPQAPWPGATIVVGLAGEGAALWDAAGHWGADRVAVVPEGSAWLVDLLGEVIGAPDGARTGARGGPRGAGALVGVIGGCGGVGATSVCVAVAAAARRLGVTCLLVDADPLGPGLDTLLDAADEPGLRWPDLSEAAGRIPGDHLGDAVPRAQGLPLLSGRVDAVPLRVREAVTAAAREVFSVTIVDVGRDRAAVRDWSRLLDLTVLVLPAWEAATHTPAAARGLDPERLLAVIAGTPPDGLDPELIAMAAGARHYVPWPRLATVGRRLRSGRPPTELVGRRCLAPEAILHAARWGAPR</sequence>
<dbReference type="InterPro" id="IPR022521">
    <property type="entry name" value="Rv3660c"/>
</dbReference>
<dbReference type="SUPFAM" id="SSF52540">
    <property type="entry name" value="P-loop containing nucleoside triphosphate hydrolases"/>
    <property type="match status" value="1"/>
</dbReference>
<organism evidence="3 4">
    <name type="scientific">Tersicoccus solisilvae</name>
    <dbReference type="NCBI Taxonomy" id="1882339"/>
    <lineage>
        <taxon>Bacteria</taxon>
        <taxon>Bacillati</taxon>
        <taxon>Actinomycetota</taxon>
        <taxon>Actinomycetes</taxon>
        <taxon>Micrococcales</taxon>
        <taxon>Micrococcaceae</taxon>
        <taxon>Tersicoccus</taxon>
    </lineage>
</organism>
<dbReference type="InterPro" id="IPR027417">
    <property type="entry name" value="P-loop_NTPase"/>
</dbReference>
<protein>
    <recommendedName>
        <fullName evidence="2">Rv3660c-like CheY-like N-terminal domain-containing protein</fullName>
    </recommendedName>
</protein>
<dbReference type="NCBIfam" id="TIGR03815">
    <property type="entry name" value="CpaE_hom_Actino"/>
    <property type="match status" value="1"/>
</dbReference>
<evidence type="ECO:0000259" key="2">
    <source>
        <dbReference type="Pfam" id="PF26563"/>
    </source>
</evidence>
<dbReference type="Proteomes" id="UP000597761">
    <property type="component" value="Unassembled WGS sequence"/>
</dbReference>
<dbReference type="Gene3D" id="3.40.50.300">
    <property type="entry name" value="P-loop containing nucleotide triphosphate hydrolases"/>
    <property type="match status" value="1"/>
</dbReference>
<name>A0ABQ1NNF9_9MICC</name>